<dbReference type="HOGENOM" id="CLU_3350143_0_0_6"/>
<dbReference type="Proteomes" id="UP000001857">
    <property type="component" value="Chromosome I"/>
</dbReference>
<proteinExistence type="predicted"/>
<organism evidence="1 2">
    <name type="scientific">Aliivibrio fischeri (strain MJ11)</name>
    <name type="common">Vibrio fischeri</name>
    <dbReference type="NCBI Taxonomy" id="388396"/>
    <lineage>
        <taxon>Bacteria</taxon>
        <taxon>Pseudomonadati</taxon>
        <taxon>Pseudomonadota</taxon>
        <taxon>Gammaproteobacteria</taxon>
        <taxon>Vibrionales</taxon>
        <taxon>Vibrionaceae</taxon>
        <taxon>Aliivibrio</taxon>
    </lineage>
</organism>
<gene>
    <name evidence="1" type="ordered locus">VFMJ11_0032</name>
</gene>
<reference evidence="2" key="1">
    <citation type="submission" date="2008-08" db="EMBL/GenBank/DDBJ databases">
        <title>Complete sequence of Vibrio fischeri strain MJ11.</title>
        <authorList>
            <person name="Mandel M.J."/>
            <person name="Stabb E.V."/>
            <person name="Ruby E.G."/>
            <person name="Ferriera S."/>
            <person name="Johnson J."/>
            <person name="Kravitz S."/>
            <person name="Beeson K."/>
            <person name="Sutton G."/>
            <person name="Rogers Y.-H."/>
            <person name="Friedman R."/>
            <person name="Frazier M."/>
            <person name="Venter J.C."/>
        </authorList>
    </citation>
    <scope>NUCLEOTIDE SEQUENCE [LARGE SCALE GENOMIC DNA]</scope>
    <source>
        <strain evidence="2">MJ11</strain>
    </source>
</reference>
<protein>
    <submittedName>
        <fullName evidence="1">Uncharacterized protein</fullName>
    </submittedName>
</protein>
<sequence length="37" mass="4106">MCFSTKKNIVFGGVRATDDKGGFLLRSTQGLIWIVDM</sequence>
<dbReference type="KEGG" id="vfm:VFMJ11_0032"/>
<dbReference type="AlphaFoldDB" id="B5FF65"/>
<name>B5FF65_ALIFM</name>
<dbReference type="EMBL" id="CP001139">
    <property type="protein sequence ID" value="ACH65085.1"/>
    <property type="molecule type" value="Genomic_DNA"/>
</dbReference>
<evidence type="ECO:0000313" key="1">
    <source>
        <dbReference type="EMBL" id="ACH65085.1"/>
    </source>
</evidence>
<reference evidence="1 2" key="2">
    <citation type="journal article" date="2009" name="Nature">
        <title>A single regulatory gene is sufficient to alter bacterial host range.</title>
        <authorList>
            <person name="Mandel M.J."/>
            <person name="Wollenberg M.S."/>
            <person name="Stabb E.V."/>
            <person name="Visick K.L."/>
            <person name="Ruby E.G."/>
        </authorList>
    </citation>
    <scope>NUCLEOTIDE SEQUENCE [LARGE SCALE GENOMIC DNA]</scope>
    <source>
        <strain evidence="1 2">MJ11</strain>
    </source>
</reference>
<evidence type="ECO:0000313" key="2">
    <source>
        <dbReference type="Proteomes" id="UP000001857"/>
    </source>
</evidence>
<accession>B5FF65</accession>